<evidence type="ECO:0000313" key="3">
    <source>
        <dbReference type="EMBL" id="MFE5980362.1"/>
    </source>
</evidence>
<dbReference type="PROSITE" id="PS50943">
    <property type="entry name" value="HTH_CROC1"/>
    <property type="match status" value="1"/>
</dbReference>
<gene>
    <name evidence="3" type="ORF">ACFQ63_11680</name>
</gene>
<dbReference type="SUPFAM" id="SSF47413">
    <property type="entry name" value="lambda repressor-like DNA-binding domains"/>
    <property type="match status" value="1"/>
</dbReference>
<reference evidence="3 4" key="1">
    <citation type="submission" date="2024-09" db="EMBL/GenBank/DDBJ databases">
        <title>The Natural Products Discovery Center: Release of the First 8490 Sequenced Strains for Exploring Actinobacteria Biosynthetic Diversity.</title>
        <authorList>
            <person name="Kalkreuter E."/>
            <person name="Kautsar S.A."/>
            <person name="Yang D."/>
            <person name="Bader C.D."/>
            <person name="Teijaro C.N."/>
            <person name="Fluegel L."/>
            <person name="Davis C.M."/>
            <person name="Simpson J.R."/>
            <person name="Lauterbach L."/>
            <person name="Steele A.D."/>
            <person name="Gui C."/>
            <person name="Meng S."/>
            <person name="Li G."/>
            <person name="Viehrig K."/>
            <person name="Ye F."/>
            <person name="Su P."/>
            <person name="Kiefer A.F."/>
            <person name="Nichols A."/>
            <person name="Cepeda A.J."/>
            <person name="Yan W."/>
            <person name="Fan B."/>
            <person name="Jiang Y."/>
            <person name="Adhikari A."/>
            <person name="Zheng C.-J."/>
            <person name="Schuster L."/>
            <person name="Cowan T.M."/>
            <person name="Smanski M.J."/>
            <person name="Chevrette M.G."/>
            <person name="De Carvalho L.P.S."/>
            <person name="Shen B."/>
        </authorList>
    </citation>
    <scope>NUCLEOTIDE SEQUENCE [LARGE SCALE GENOMIC DNA]</scope>
    <source>
        <strain evidence="3 4">NPDC056472</strain>
    </source>
</reference>
<dbReference type="InterPro" id="IPR010982">
    <property type="entry name" value="Lambda_DNA-bd_dom_sf"/>
</dbReference>
<organism evidence="3 4">
    <name type="scientific">Streptomyces wedmorensis</name>
    <dbReference type="NCBI Taxonomy" id="43759"/>
    <lineage>
        <taxon>Bacteria</taxon>
        <taxon>Bacillati</taxon>
        <taxon>Actinomycetota</taxon>
        <taxon>Actinomycetes</taxon>
        <taxon>Kitasatosporales</taxon>
        <taxon>Streptomycetaceae</taxon>
        <taxon>Streptomyces</taxon>
    </lineage>
</organism>
<dbReference type="Proteomes" id="UP001600424">
    <property type="component" value="Unassembled WGS sequence"/>
</dbReference>
<feature type="region of interest" description="Disordered" evidence="1">
    <location>
        <begin position="192"/>
        <end position="224"/>
    </location>
</feature>
<sequence>MTQHGFDDEEDDDFPEWVDRIRNNVAGEVRRRRKEKRWSAQRLAERCEELGHPIPRNVIANLESGRRANLPLVDVMVLAAALETYPICLIFPLGYVERTQELPFHALIPTWDAMRKFTGEERDYETDSGLMSEFNLHASLTRTVIAARREAESAAFDAETATTSGQREEAERKATEYAQRAEEAKRRLLNLRDDIREEGAIPPELSPWLEDIEPQTDPDQKEDD</sequence>
<feature type="compositionally biased region" description="Basic and acidic residues" evidence="1">
    <location>
        <begin position="166"/>
        <end position="178"/>
    </location>
</feature>
<feature type="region of interest" description="Disordered" evidence="1">
    <location>
        <begin position="153"/>
        <end position="178"/>
    </location>
</feature>
<dbReference type="RefSeq" id="WP_386252142.1">
    <property type="nucleotide sequence ID" value="NZ_JBHTRV010000007.1"/>
</dbReference>
<dbReference type="EMBL" id="JBHTRV010000007">
    <property type="protein sequence ID" value="MFE5980362.1"/>
    <property type="molecule type" value="Genomic_DNA"/>
</dbReference>
<accession>A0ABW6ITZ7</accession>
<keyword evidence="4" id="KW-1185">Reference proteome</keyword>
<feature type="compositionally biased region" description="Acidic residues" evidence="1">
    <location>
        <begin position="210"/>
        <end position="224"/>
    </location>
</feature>
<evidence type="ECO:0000259" key="2">
    <source>
        <dbReference type="PROSITE" id="PS50943"/>
    </source>
</evidence>
<dbReference type="InterPro" id="IPR001387">
    <property type="entry name" value="Cro/C1-type_HTH"/>
</dbReference>
<evidence type="ECO:0000256" key="1">
    <source>
        <dbReference type="SAM" id="MobiDB-lite"/>
    </source>
</evidence>
<proteinExistence type="predicted"/>
<name>A0ABW6ITZ7_STRWE</name>
<comment type="caution">
    <text evidence="3">The sequence shown here is derived from an EMBL/GenBank/DDBJ whole genome shotgun (WGS) entry which is preliminary data.</text>
</comment>
<dbReference type="Gene3D" id="1.10.260.40">
    <property type="entry name" value="lambda repressor-like DNA-binding domains"/>
    <property type="match status" value="1"/>
</dbReference>
<protein>
    <submittedName>
        <fullName evidence="3">Transcriptional regulator</fullName>
    </submittedName>
</protein>
<feature type="domain" description="HTH cro/C1-type" evidence="2">
    <location>
        <begin position="29"/>
        <end position="90"/>
    </location>
</feature>
<evidence type="ECO:0000313" key="4">
    <source>
        <dbReference type="Proteomes" id="UP001600424"/>
    </source>
</evidence>